<name>E6UBZ7_RUMA7</name>
<dbReference type="RefSeq" id="WP_013497726.1">
    <property type="nucleotide sequence ID" value="NC_014833.1"/>
</dbReference>
<reference evidence="3 4" key="1">
    <citation type="journal article" date="2011" name="J. Bacteriol.">
        <title>Complete genome of the cellulolytic ruminal bacterium Ruminococcus albus 7.</title>
        <authorList>
            <person name="Suen G."/>
            <person name="Stevenson D.M."/>
            <person name="Bruce D.C."/>
            <person name="Chertkov O."/>
            <person name="Copeland A."/>
            <person name="Cheng J.F."/>
            <person name="Detter C."/>
            <person name="Detter J.C."/>
            <person name="Goodwin L.A."/>
            <person name="Han C.S."/>
            <person name="Hauser L.J."/>
            <person name="Ivanova N.N."/>
            <person name="Kyrpides N.C."/>
            <person name="Land M.L."/>
            <person name="Lapidus A."/>
            <person name="Lucas S."/>
            <person name="Ovchinnikova G."/>
            <person name="Pitluck S."/>
            <person name="Tapia R."/>
            <person name="Woyke T."/>
            <person name="Boyum J."/>
            <person name="Mead D."/>
            <person name="Weimer P.J."/>
        </authorList>
    </citation>
    <scope>NUCLEOTIDE SEQUENCE [LARGE SCALE GENOMIC DNA]</scope>
    <source>
        <strain evidence="4">ATCC 27210 / DSM 20455 / JCM 14654 / NCDO 2250 / 7</strain>
    </source>
</reference>
<dbReference type="EMBL" id="CP002403">
    <property type="protein sequence ID" value="ADU21548.1"/>
    <property type="molecule type" value="Genomic_DNA"/>
</dbReference>
<dbReference type="CDD" id="cd14256">
    <property type="entry name" value="Dockerin_I"/>
    <property type="match status" value="1"/>
</dbReference>
<dbReference type="SUPFAM" id="SSF52058">
    <property type="entry name" value="L domain-like"/>
    <property type="match status" value="1"/>
</dbReference>
<organism evidence="3 4">
    <name type="scientific">Ruminococcus albus (strain ATCC 27210 / DSM 20455 / JCM 14654 / NCDO 2250 / 7)</name>
    <dbReference type="NCBI Taxonomy" id="697329"/>
    <lineage>
        <taxon>Bacteria</taxon>
        <taxon>Bacillati</taxon>
        <taxon>Bacillota</taxon>
        <taxon>Clostridia</taxon>
        <taxon>Eubacteriales</taxon>
        <taxon>Oscillospiraceae</taxon>
        <taxon>Ruminococcus</taxon>
    </lineage>
</organism>
<dbReference type="Proteomes" id="UP000006919">
    <property type="component" value="Chromosome"/>
</dbReference>
<dbReference type="eggNOG" id="COG1196">
    <property type="taxonomic scope" value="Bacteria"/>
</dbReference>
<dbReference type="Gene3D" id="1.10.1330.10">
    <property type="entry name" value="Dockerin domain"/>
    <property type="match status" value="1"/>
</dbReference>
<dbReference type="HOGENOM" id="CLU_959372_0_0_9"/>
<dbReference type="PROSITE" id="PS51766">
    <property type="entry name" value="DOCKERIN"/>
    <property type="match status" value="1"/>
</dbReference>
<dbReference type="InterPro" id="IPR032675">
    <property type="entry name" value="LRR_dom_sf"/>
</dbReference>
<dbReference type="PANTHER" id="PTHR45661:SF3">
    <property type="entry name" value="IG-LIKE DOMAIN-CONTAINING PROTEIN"/>
    <property type="match status" value="1"/>
</dbReference>
<dbReference type="InterPro" id="IPR016134">
    <property type="entry name" value="Dockerin_dom"/>
</dbReference>
<dbReference type="PROSITE" id="PS00018">
    <property type="entry name" value="EF_HAND_1"/>
    <property type="match status" value="2"/>
</dbReference>
<dbReference type="Pfam" id="PF00404">
    <property type="entry name" value="Dockerin_1"/>
    <property type="match status" value="1"/>
</dbReference>
<dbReference type="InterPro" id="IPR026906">
    <property type="entry name" value="LRR_5"/>
</dbReference>
<evidence type="ECO:0000313" key="4">
    <source>
        <dbReference type="Proteomes" id="UP000006919"/>
    </source>
</evidence>
<protein>
    <recommendedName>
        <fullName evidence="2">Dockerin domain-containing protein</fullName>
    </recommendedName>
</protein>
<dbReference type="STRING" id="697329.Rumal_1022"/>
<feature type="domain" description="Dockerin" evidence="2">
    <location>
        <begin position="226"/>
        <end position="290"/>
    </location>
</feature>
<dbReference type="GO" id="GO:0004553">
    <property type="term" value="F:hydrolase activity, hydrolyzing O-glycosyl compounds"/>
    <property type="evidence" value="ECO:0007669"/>
    <property type="project" value="InterPro"/>
</dbReference>
<dbReference type="AlphaFoldDB" id="E6UBZ7"/>
<dbReference type="eggNOG" id="COG3209">
    <property type="taxonomic scope" value="Bacteria"/>
</dbReference>
<dbReference type="PANTHER" id="PTHR45661">
    <property type="entry name" value="SURFACE ANTIGEN"/>
    <property type="match status" value="1"/>
</dbReference>
<dbReference type="InterPro" id="IPR036439">
    <property type="entry name" value="Dockerin_dom_sf"/>
</dbReference>
<dbReference type="InterPro" id="IPR053139">
    <property type="entry name" value="Surface_bspA-like"/>
</dbReference>
<proteinExistence type="predicted"/>
<gene>
    <name evidence="3" type="ordered locus">Rumal_1022</name>
</gene>
<dbReference type="KEGG" id="ral:Rumal_1022"/>
<evidence type="ECO:0000256" key="1">
    <source>
        <dbReference type="SAM" id="SignalP"/>
    </source>
</evidence>
<sequence precursor="true">MMNKRIIAGLMCLSLAFCAVVCPGAADKALIPSAAQADTIDDGVFVYGLTDDRTGVKVIETATWPYEGRILESADIPSVVRGLPVKEIGAGCFASYTRLEKVTLPDSIEVIGDRAFFDCRSLNTIRMPAKLKKIGQSAFMFMNLKTIVLPDGCKEIGSKAFYENDGLTVTIPDSVTVINENAFQGTENVTIKAHKGSYAEKFVTVNNKRAEKLEFTYPITFVEINYSTVKGDISGDGKVDITDIAKLSAHIKSKKYVTDIGSADINGDGIINISDLTVIAAHIKGKRAMK</sequence>
<keyword evidence="1" id="KW-0732">Signal</keyword>
<evidence type="ECO:0000313" key="3">
    <source>
        <dbReference type="EMBL" id="ADU21548.1"/>
    </source>
</evidence>
<dbReference type="SUPFAM" id="SSF63446">
    <property type="entry name" value="Type I dockerin domain"/>
    <property type="match status" value="1"/>
</dbReference>
<feature type="signal peptide" evidence="1">
    <location>
        <begin position="1"/>
        <end position="21"/>
    </location>
</feature>
<dbReference type="Pfam" id="PF13306">
    <property type="entry name" value="LRR_5"/>
    <property type="match status" value="1"/>
</dbReference>
<dbReference type="GO" id="GO:0000272">
    <property type="term" value="P:polysaccharide catabolic process"/>
    <property type="evidence" value="ECO:0007669"/>
    <property type="project" value="InterPro"/>
</dbReference>
<feature type="chain" id="PRO_5039618947" description="Dockerin domain-containing protein" evidence="1">
    <location>
        <begin position="22"/>
        <end position="290"/>
    </location>
</feature>
<dbReference type="InterPro" id="IPR002105">
    <property type="entry name" value="Dockerin_1_rpt"/>
</dbReference>
<evidence type="ECO:0000259" key="2">
    <source>
        <dbReference type="PROSITE" id="PS51766"/>
    </source>
</evidence>
<dbReference type="InterPro" id="IPR018247">
    <property type="entry name" value="EF_Hand_1_Ca_BS"/>
</dbReference>
<accession>E6UBZ7</accession>
<dbReference type="Gene3D" id="3.80.10.10">
    <property type="entry name" value="Ribonuclease Inhibitor"/>
    <property type="match status" value="1"/>
</dbReference>